<dbReference type="EMBL" id="CP033230">
    <property type="protein sequence ID" value="AYO76403.1"/>
    <property type="molecule type" value="Genomic_DNA"/>
</dbReference>
<evidence type="ECO:0000313" key="2">
    <source>
        <dbReference type="EMBL" id="AYO76403.1"/>
    </source>
</evidence>
<dbReference type="RefSeq" id="WP_122129414.1">
    <property type="nucleotide sequence ID" value="NZ_CP033230.1"/>
</dbReference>
<dbReference type="AlphaFoldDB" id="A0A3G2UN73"/>
<sequence>MGWKAVRDHYRIEHFVQVTDAGICIGSPYIHDIIVVSVDRGEIVRRWDGIRSNSDLERYLEEMDADPVKLAELVAADDVFERSIPVYTYEGGDIIEKQCEALGYPNVTHDGCMQYENTFSPDAELVRTWAIANAQAGIEWMREALEQTEKTRAEQSHRLAQREHDLRRLTERDRKPST</sequence>
<evidence type="ECO:0000313" key="3">
    <source>
        <dbReference type="Proteomes" id="UP000280708"/>
    </source>
</evidence>
<gene>
    <name evidence="2" type="ORF">EBF16_05275</name>
</gene>
<accession>A0A3G2UN73</accession>
<feature type="region of interest" description="Disordered" evidence="1">
    <location>
        <begin position="150"/>
        <end position="178"/>
    </location>
</feature>
<organism evidence="2 3">
    <name type="scientific">Sphingobium yanoikuyae</name>
    <name type="common">Sphingomonas yanoikuyae</name>
    <dbReference type="NCBI Taxonomy" id="13690"/>
    <lineage>
        <taxon>Bacteria</taxon>
        <taxon>Pseudomonadati</taxon>
        <taxon>Pseudomonadota</taxon>
        <taxon>Alphaproteobacteria</taxon>
        <taxon>Sphingomonadales</taxon>
        <taxon>Sphingomonadaceae</taxon>
        <taxon>Sphingobium</taxon>
    </lineage>
</organism>
<reference evidence="2 3" key="1">
    <citation type="submission" date="2018-10" db="EMBL/GenBank/DDBJ databases">
        <title>Characterization and genome analysis of a novel bacterium Sphingobium yanoikuyae SJTF8 capable of degrading PAHs.</title>
        <authorList>
            <person name="Yin C."/>
            <person name="Xiong W."/>
            <person name="Liang R."/>
        </authorList>
    </citation>
    <scope>NUCLEOTIDE SEQUENCE [LARGE SCALE GENOMIC DNA]</scope>
    <source>
        <strain evidence="2 3">SJTF8</strain>
    </source>
</reference>
<name>A0A3G2UN73_SPHYA</name>
<proteinExistence type="predicted"/>
<dbReference type="Proteomes" id="UP000280708">
    <property type="component" value="Chromosome"/>
</dbReference>
<evidence type="ECO:0000256" key="1">
    <source>
        <dbReference type="SAM" id="MobiDB-lite"/>
    </source>
</evidence>
<protein>
    <submittedName>
        <fullName evidence="2">Uncharacterized protein</fullName>
    </submittedName>
</protein>